<dbReference type="Proteomes" id="UP000807159">
    <property type="component" value="Chromosome 12"/>
</dbReference>
<feature type="signal peptide" evidence="1">
    <location>
        <begin position="1"/>
        <end position="19"/>
    </location>
</feature>
<keyword evidence="1" id="KW-0732">Signal</keyword>
<protein>
    <submittedName>
        <fullName evidence="2">Uncharacterized protein</fullName>
    </submittedName>
</protein>
<evidence type="ECO:0000256" key="1">
    <source>
        <dbReference type="SAM" id="SignalP"/>
    </source>
</evidence>
<dbReference type="AlphaFoldDB" id="A0A8T2XGN2"/>
<gene>
    <name evidence="2" type="ORF">H0E87_021741</name>
</gene>
<keyword evidence="3" id="KW-1185">Reference proteome</keyword>
<name>A0A8T2XGN2_POPDE</name>
<dbReference type="EMBL" id="JACEGQ020000012">
    <property type="protein sequence ID" value="KAH8492288.1"/>
    <property type="molecule type" value="Genomic_DNA"/>
</dbReference>
<organism evidence="2 3">
    <name type="scientific">Populus deltoides</name>
    <name type="common">Eastern poplar</name>
    <name type="synonym">Eastern cottonwood</name>
    <dbReference type="NCBI Taxonomy" id="3696"/>
    <lineage>
        <taxon>Eukaryota</taxon>
        <taxon>Viridiplantae</taxon>
        <taxon>Streptophyta</taxon>
        <taxon>Embryophyta</taxon>
        <taxon>Tracheophyta</taxon>
        <taxon>Spermatophyta</taxon>
        <taxon>Magnoliopsida</taxon>
        <taxon>eudicotyledons</taxon>
        <taxon>Gunneridae</taxon>
        <taxon>Pentapetalae</taxon>
        <taxon>rosids</taxon>
        <taxon>fabids</taxon>
        <taxon>Malpighiales</taxon>
        <taxon>Salicaceae</taxon>
        <taxon>Saliceae</taxon>
        <taxon>Populus</taxon>
    </lineage>
</organism>
<reference evidence="2" key="1">
    <citation type="journal article" date="2021" name="J. Hered.">
        <title>Genome Assembly of Salicaceae Populus deltoides (Eastern Cottonwood) I-69 Based on Nanopore Sequencing and Hi-C Technologies.</title>
        <authorList>
            <person name="Bai S."/>
            <person name="Wu H."/>
            <person name="Zhang J."/>
            <person name="Pan Z."/>
            <person name="Zhao W."/>
            <person name="Li Z."/>
            <person name="Tong C."/>
        </authorList>
    </citation>
    <scope>NUCLEOTIDE SEQUENCE</scope>
    <source>
        <tissue evidence="2">Leaf</tissue>
    </source>
</reference>
<feature type="non-terminal residue" evidence="2">
    <location>
        <position position="65"/>
    </location>
</feature>
<comment type="caution">
    <text evidence="2">The sequence shown here is derived from an EMBL/GenBank/DDBJ whole genome shotgun (WGS) entry which is preliminary data.</text>
</comment>
<feature type="chain" id="PRO_5035916499" evidence="1">
    <location>
        <begin position="20"/>
        <end position="65"/>
    </location>
</feature>
<proteinExistence type="predicted"/>
<sequence>MRPHVLVFIMPFNILQMMAVFDERSQDSVLVSKADLWRGHVWFCCSVKLRKDGTILFNSNLVQVG</sequence>
<evidence type="ECO:0000313" key="2">
    <source>
        <dbReference type="EMBL" id="KAH8492288.1"/>
    </source>
</evidence>
<accession>A0A8T2XGN2</accession>
<evidence type="ECO:0000313" key="3">
    <source>
        <dbReference type="Proteomes" id="UP000807159"/>
    </source>
</evidence>